<name>A0ABY7T828_9SPHI</name>
<dbReference type="InterPro" id="IPR011047">
    <property type="entry name" value="Quinoprotein_ADH-like_sf"/>
</dbReference>
<dbReference type="RefSeq" id="WP_273630685.1">
    <property type="nucleotide sequence ID" value="NZ_CP117167.1"/>
</dbReference>
<organism evidence="1 2">
    <name type="scientific">Mucilaginibacter jinjuensis</name>
    <dbReference type="NCBI Taxonomy" id="1176721"/>
    <lineage>
        <taxon>Bacteria</taxon>
        <taxon>Pseudomonadati</taxon>
        <taxon>Bacteroidota</taxon>
        <taxon>Sphingobacteriia</taxon>
        <taxon>Sphingobacteriales</taxon>
        <taxon>Sphingobacteriaceae</taxon>
        <taxon>Mucilaginibacter</taxon>
    </lineage>
</organism>
<proteinExistence type="predicted"/>
<evidence type="ECO:0000313" key="1">
    <source>
        <dbReference type="EMBL" id="WCT12423.1"/>
    </source>
</evidence>
<gene>
    <name evidence="1" type="ORF">PQO05_00570</name>
</gene>
<reference evidence="1 2" key="1">
    <citation type="submission" date="2023-02" db="EMBL/GenBank/DDBJ databases">
        <title>Genome sequence of Mucilaginibacter jinjuensis strain KACC 16571.</title>
        <authorList>
            <person name="Kim S."/>
            <person name="Heo J."/>
            <person name="Kwon S.-W."/>
        </authorList>
    </citation>
    <scope>NUCLEOTIDE SEQUENCE [LARGE SCALE GENOMIC DNA]</scope>
    <source>
        <strain evidence="1 2">KACC 16571</strain>
    </source>
</reference>
<dbReference type="SUPFAM" id="SSF50998">
    <property type="entry name" value="Quinoprotein alcohol dehydrogenase-like"/>
    <property type="match status" value="1"/>
</dbReference>
<keyword evidence="2" id="KW-1185">Reference proteome</keyword>
<dbReference type="EMBL" id="CP117167">
    <property type="protein sequence ID" value="WCT12423.1"/>
    <property type="molecule type" value="Genomic_DNA"/>
</dbReference>
<accession>A0ABY7T828</accession>
<sequence length="186" mass="21205">MIFHHPQYEIEVINDENYVLNSKDNLNHYQHILHDPADVYQPSAKHGIRVKENGVETSSVIICASGGATGIFENSYLIKNGVIFICCTDHVYALQIPSLDLIWKNNLDWATCFCIYEFGDDLIVHGELVISRVTTDGIIKWQFSGRDIFVTPNNKTVPFKIVGNEIILTDWQDYQYRLNAEGQQLG</sequence>
<evidence type="ECO:0000313" key="2">
    <source>
        <dbReference type="Proteomes" id="UP001216139"/>
    </source>
</evidence>
<protein>
    <submittedName>
        <fullName evidence="1">Uncharacterized protein</fullName>
    </submittedName>
</protein>
<dbReference type="Proteomes" id="UP001216139">
    <property type="component" value="Chromosome"/>
</dbReference>